<feature type="domain" description="CBU-0592-like" evidence="2">
    <location>
        <begin position="23"/>
        <end position="97"/>
    </location>
</feature>
<accession>A0AAX3FKR8</accession>
<keyword evidence="1" id="KW-0472">Membrane</keyword>
<proteinExistence type="predicted"/>
<sequence>MSGMLNLGALNASQLEIVNTSAHIVGFIGMACVVLAFWFVVSERWKPTSLSYNILNGIGAVLLILSLCVHFNLGSFVIEVFWISISAMGIYKNLTRRKLVAA</sequence>
<evidence type="ECO:0000256" key="1">
    <source>
        <dbReference type="SAM" id="Phobius"/>
    </source>
</evidence>
<evidence type="ECO:0000313" key="4">
    <source>
        <dbReference type="Proteomes" id="UP000268529"/>
    </source>
</evidence>
<dbReference type="RefSeq" id="WP_039196361.1">
    <property type="nucleotide sequence ID" value="NZ_LR134310.1"/>
</dbReference>
<reference evidence="3 4" key="1">
    <citation type="submission" date="2018-12" db="EMBL/GenBank/DDBJ databases">
        <authorList>
            <consortium name="Pathogen Informatics"/>
        </authorList>
    </citation>
    <scope>NUCLEOTIDE SEQUENCE [LARGE SCALE GENOMIC DNA]</scope>
    <source>
        <strain evidence="3 4">NCTC8529</strain>
    </source>
</reference>
<organism evidence="3 4">
    <name type="scientific">Actinobacillus equuli</name>
    <dbReference type="NCBI Taxonomy" id="718"/>
    <lineage>
        <taxon>Bacteria</taxon>
        <taxon>Pseudomonadati</taxon>
        <taxon>Pseudomonadota</taxon>
        <taxon>Gammaproteobacteria</taxon>
        <taxon>Pasteurellales</taxon>
        <taxon>Pasteurellaceae</taxon>
        <taxon>Actinobacillus</taxon>
    </lineage>
</organism>
<dbReference type="EMBL" id="LR134310">
    <property type="protein sequence ID" value="VEE92542.1"/>
    <property type="molecule type" value="Genomic_DNA"/>
</dbReference>
<feature type="transmembrane region" description="Helical" evidence="1">
    <location>
        <begin position="73"/>
        <end position="91"/>
    </location>
</feature>
<keyword evidence="1" id="KW-1133">Transmembrane helix</keyword>
<keyword evidence="1" id="KW-0812">Transmembrane</keyword>
<name>A0AAX3FKR8_ACTEU</name>
<dbReference type="Proteomes" id="UP000268529">
    <property type="component" value="Chromosome"/>
</dbReference>
<dbReference type="GeneID" id="92744506"/>
<dbReference type="InterPro" id="IPR058058">
    <property type="entry name" value="CBU_0592-like"/>
</dbReference>
<evidence type="ECO:0000259" key="2">
    <source>
        <dbReference type="Pfam" id="PF26604"/>
    </source>
</evidence>
<protein>
    <recommendedName>
        <fullName evidence="2">CBU-0592-like domain-containing protein</fullName>
    </recommendedName>
</protein>
<dbReference type="NCBIfam" id="NF047864">
    <property type="entry name" value="CBU_0592_membra"/>
    <property type="match status" value="1"/>
</dbReference>
<gene>
    <name evidence="3" type="ORF">NCTC8529_01901</name>
</gene>
<dbReference type="AlphaFoldDB" id="A0AAX3FKR8"/>
<feature type="transmembrane region" description="Helical" evidence="1">
    <location>
        <begin position="20"/>
        <end position="41"/>
    </location>
</feature>
<dbReference type="Pfam" id="PF26604">
    <property type="entry name" value="CBU_0592"/>
    <property type="match status" value="1"/>
</dbReference>
<feature type="transmembrane region" description="Helical" evidence="1">
    <location>
        <begin position="50"/>
        <end position="67"/>
    </location>
</feature>
<evidence type="ECO:0000313" key="3">
    <source>
        <dbReference type="EMBL" id="VEE92542.1"/>
    </source>
</evidence>